<evidence type="ECO:0000259" key="7">
    <source>
        <dbReference type="PROSITE" id="PS51755"/>
    </source>
</evidence>
<dbReference type="PANTHER" id="PTHR48111:SF40">
    <property type="entry name" value="PHOSPHATE REGULON TRANSCRIPTIONAL REGULATORY PROTEIN PHOB"/>
    <property type="match status" value="1"/>
</dbReference>
<dbReference type="SUPFAM" id="SSF46894">
    <property type="entry name" value="C-terminal effector domain of the bipartite response regulators"/>
    <property type="match status" value="1"/>
</dbReference>
<reference evidence="8 9" key="1">
    <citation type="journal article" date="2015" name="Genome Announc.">
        <title>Draft Genome Sequence of Burkholderia sp. Strain PML1(12), an Ectomycorrhizosphere-Inhabiting Bacterium with Effective Mineral-Weathering Ability.</title>
        <authorList>
            <person name="Uroz S."/>
            <person name="Oger P."/>
        </authorList>
    </citation>
    <scope>NUCLEOTIDE SEQUENCE [LARGE SCALE GENOMIC DNA]</scope>
    <source>
        <strain evidence="9">PML1(12)</strain>
    </source>
</reference>
<evidence type="ECO:0000313" key="8">
    <source>
        <dbReference type="EMBL" id="KLU23987.1"/>
    </source>
</evidence>
<accession>A0A0J1CTR5</accession>
<dbReference type="PATRIC" id="fig|908627.4.peg.4941"/>
<dbReference type="PANTHER" id="PTHR48111">
    <property type="entry name" value="REGULATOR OF RPOS"/>
    <property type="match status" value="1"/>
</dbReference>
<dbReference type="OrthoDB" id="9802426at2"/>
<gene>
    <name evidence="8" type="ORF">EOS_22110</name>
</gene>
<dbReference type="GO" id="GO:0006355">
    <property type="term" value="P:regulation of DNA-templated transcription"/>
    <property type="evidence" value="ECO:0007669"/>
    <property type="project" value="InterPro"/>
</dbReference>
<keyword evidence="1 4" id="KW-0597">Phosphoprotein</keyword>
<dbReference type="EMBL" id="AEJF01000136">
    <property type="protein sequence ID" value="KLU23987.1"/>
    <property type="molecule type" value="Genomic_DNA"/>
</dbReference>
<dbReference type="InterPro" id="IPR011006">
    <property type="entry name" value="CheY-like_superfamily"/>
</dbReference>
<evidence type="ECO:0000313" key="9">
    <source>
        <dbReference type="Proteomes" id="UP000035963"/>
    </source>
</evidence>
<protein>
    <recommendedName>
        <fullName evidence="10">XRE family transcriptional regulator</fullName>
    </recommendedName>
</protein>
<evidence type="ECO:0000256" key="4">
    <source>
        <dbReference type="PROSITE-ProRule" id="PRU00169"/>
    </source>
</evidence>
<organism evidence="8 9">
    <name type="scientific">Caballeronia mineralivorans PML1(12)</name>
    <dbReference type="NCBI Taxonomy" id="908627"/>
    <lineage>
        <taxon>Bacteria</taxon>
        <taxon>Pseudomonadati</taxon>
        <taxon>Pseudomonadota</taxon>
        <taxon>Betaproteobacteria</taxon>
        <taxon>Burkholderiales</taxon>
        <taxon>Burkholderiaceae</taxon>
        <taxon>Caballeronia</taxon>
    </lineage>
</organism>
<dbReference type="InterPro" id="IPR039420">
    <property type="entry name" value="WalR-like"/>
</dbReference>
<dbReference type="PROSITE" id="PS51755">
    <property type="entry name" value="OMPR_PHOB"/>
    <property type="match status" value="1"/>
</dbReference>
<feature type="DNA-binding region" description="OmpR/PhoB-type" evidence="5">
    <location>
        <begin position="127"/>
        <end position="226"/>
    </location>
</feature>
<dbReference type="SUPFAM" id="SSF52172">
    <property type="entry name" value="CheY-like"/>
    <property type="match status" value="1"/>
</dbReference>
<evidence type="ECO:0000256" key="5">
    <source>
        <dbReference type="PROSITE-ProRule" id="PRU01091"/>
    </source>
</evidence>
<keyword evidence="3 5" id="KW-0238">DNA-binding</keyword>
<keyword evidence="2" id="KW-0902">Two-component regulatory system</keyword>
<evidence type="ECO:0000256" key="3">
    <source>
        <dbReference type="ARBA" id="ARBA00023125"/>
    </source>
</evidence>
<dbReference type="SMART" id="SM00862">
    <property type="entry name" value="Trans_reg_C"/>
    <property type="match status" value="1"/>
</dbReference>
<name>A0A0J1CTR5_9BURK</name>
<dbReference type="Gene3D" id="6.10.250.690">
    <property type="match status" value="1"/>
</dbReference>
<dbReference type="GO" id="GO:0000976">
    <property type="term" value="F:transcription cis-regulatory region binding"/>
    <property type="evidence" value="ECO:0007669"/>
    <property type="project" value="TreeGrafter"/>
</dbReference>
<dbReference type="AlphaFoldDB" id="A0A0J1CTR5"/>
<dbReference type="PROSITE" id="PS50110">
    <property type="entry name" value="RESPONSE_REGULATORY"/>
    <property type="match status" value="1"/>
</dbReference>
<feature type="modified residue" description="4-aspartylphosphate" evidence="4">
    <location>
        <position position="51"/>
    </location>
</feature>
<dbReference type="GO" id="GO:0000156">
    <property type="term" value="F:phosphorelay response regulator activity"/>
    <property type="evidence" value="ECO:0007669"/>
    <property type="project" value="TreeGrafter"/>
</dbReference>
<dbReference type="Proteomes" id="UP000035963">
    <property type="component" value="Unassembled WGS sequence"/>
</dbReference>
<dbReference type="RefSeq" id="WP_047848846.1">
    <property type="nucleotide sequence ID" value="NZ_AEJF01000136.1"/>
</dbReference>
<feature type="domain" description="OmpR/PhoB-type" evidence="7">
    <location>
        <begin position="127"/>
        <end position="226"/>
    </location>
</feature>
<dbReference type="InterPro" id="IPR016032">
    <property type="entry name" value="Sig_transdc_resp-reg_C-effctor"/>
</dbReference>
<dbReference type="InterPro" id="IPR036388">
    <property type="entry name" value="WH-like_DNA-bd_sf"/>
</dbReference>
<evidence type="ECO:0008006" key="10">
    <source>
        <dbReference type="Google" id="ProtNLM"/>
    </source>
</evidence>
<dbReference type="GO" id="GO:0005829">
    <property type="term" value="C:cytosol"/>
    <property type="evidence" value="ECO:0007669"/>
    <property type="project" value="TreeGrafter"/>
</dbReference>
<comment type="caution">
    <text evidence="8">The sequence shown here is derived from an EMBL/GenBank/DDBJ whole genome shotgun (WGS) entry which is preliminary data.</text>
</comment>
<evidence type="ECO:0000256" key="2">
    <source>
        <dbReference type="ARBA" id="ARBA00023012"/>
    </source>
</evidence>
<evidence type="ECO:0000259" key="6">
    <source>
        <dbReference type="PROSITE" id="PS50110"/>
    </source>
</evidence>
<dbReference type="Pfam" id="PF00486">
    <property type="entry name" value="Trans_reg_C"/>
    <property type="match status" value="1"/>
</dbReference>
<dbReference type="Gene3D" id="1.10.10.10">
    <property type="entry name" value="Winged helix-like DNA-binding domain superfamily/Winged helix DNA-binding domain"/>
    <property type="match status" value="1"/>
</dbReference>
<dbReference type="CDD" id="cd17574">
    <property type="entry name" value="REC_OmpR"/>
    <property type="match status" value="1"/>
</dbReference>
<sequence length="232" mass="26697">MRICVLDDDLSQTEFVAQTLTAAGHLCQVFTDGKSLIHELRRQPYDLLLLDWNMPEMPGDVVLQWVRKNLTTNLPVLFLTSRSVEADIVQMLNAGADDYILKPVSRPVLLARVEALLRRIYMQQHEVTQETYGIYRFDLTTQTALVSEAPAALTQKEFELALLLFRNLSRPLSRSHIRESVWRQDVDIPSRTIDTHVSQIRSKLVLRPQNGYRITPIYSYGYRLEKVGNESP</sequence>
<dbReference type="InterPro" id="IPR001867">
    <property type="entry name" value="OmpR/PhoB-type_DNA-bd"/>
</dbReference>
<evidence type="ECO:0000256" key="1">
    <source>
        <dbReference type="ARBA" id="ARBA00022553"/>
    </source>
</evidence>
<dbReference type="Gene3D" id="3.40.50.2300">
    <property type="match status" value="1"/>
</dbReference>
<dbReference type="Pfam" id="PF00072">
    <property type="entry name" value="Response_reg"/>
    <property type="match status" value="1"/>
</dbReference>
<dbReference type="InterPro" id="IPR001789">
    <property type="entry name" value="Sig_transdc_resp-reg_receiver"/>
</dbReference>
<dbReference type="CDD" id="cd00383">
    <property type="entry name" value="trans_reg_C"/>
    <property type="match status" value="1"/>
</dbReference>
<feature type="domain" description="Response regulatory" evidence="6">
    <location>
        <begin position="2"/>
        <end position="117"/>
    </location>
</feature>
<keyword evidence="9" id="KW-1185">Reference proteome</keyword>
<dbReference type="SMART" id="SM00448">
    <property type="entry name" value="REC"/>
    <property type="match status" value="1"/>
</dbReference>
<proteinExistence type="predicted"/>
<dbReference type="GO" id="GO:0032993">
    <property type="term" value="C:protein-DNA complex"/>
    <property type="evidence" value="ECO:0007669"/>
    <property type="project" value="TreeGrafter"/>
</dbReference>